<feature type="compositionally biased region" description="Basic residues" evidence="1">
    <location>
        <begin position="362"/>
        <end position="371"/>
    </location>
</feature>
<gene>
    <name evidence="2" type="ORF">GC106_81030</name>
</gene>
<accession>A0ABX2FI89</accession>
<sequence>MRTTYTARMPGGMFPEFEPTTAPAAPQSVPLFDLPAGVGSAAKTVDYGTPTAPARSAVTSGLFDTTLTVGNGSFGFGITDTQDTFHYLGVCTPCTRPIRTDNTTGARRIAASCPECGNGITCERLVAVTTVDVCDARCMNATGPSCSCACGGANHGGTWGVRTRTDLQFVSALENYRAQVTRTQAKKAAKAQREADRRKAAFAEWATDNEVQTVLSFLRSTDINNSFLDDMSALIEQGRMLTDRQVAGVAKFAENARKADARRAEAQKRQAEGKPAPVGKAVAVEGVIVNVKTTDGYTYGSVTTRMLVDCVDGYRVYVTVPRSLTPVITVDTLPALRGRKVRFVADLEPARNSDDSSFTYGKRPRKAQFVD</sequence>
<organism evidence="2 3">
    <name type="scientific">Kibdelosporangium persicum</name>
    <dbReference type="NCBI Taxonomy" id="2698649"/>
    <lineage>
        <taxon>Bacteria</taxon>
        <taxon>Bacillati</taxon>
        <taxon>Actinomycetota</taxon>
        <taxon>Actinomycetes</taxon>
        <taxon>Pseudonocardiales</taxon>
        <taxon>Pseudonocardiaceae</taxon>
        <taxon>Kibdelosporangium</taxon>
    </lineage>
</organism>
<evidence type="ECO:0000313" key="3">
    <source>
        <dbReference type="Proteomes" id="UP000763557"/>
    </source>
</evidence>
<reference evidence="2 3" key="1">
    <citation type="submission" date="2020-01" db="EMBL/GenBank/DDBJ databases">
        <title>Kibdelosporangium persica a novel Actinomycetes from a hot desert in Iran.</title>
        <authorList>
            <person name="Safaei N."/>
            <person name="Zaburannyi N."/>
            <person name="Mueller R."/>
            <person name="Wink J."/>
        </authorList>
    </citation>
    <scope>NUCLEOTIDE SEQUENCE [LARGE SCALE GENOMIC DNA]</scope>
    <source>
        <strain evidence="2 3">4NS15</strain>
    </source>
</reference>
<dbReference type="Proteomes" id="UP000763557">
    <property type="component" value="Unassembled WGS sequence"/>
</dbReference>
<feature type="region of interest" description="Disordered" evidence="1">
    <location>
        <begin position="351"/>
        <end position="371"/>
    </location>
</feature>
<proteinExistence type="predicted"/>
<name>A0ABX2FI89_9PSEU</name>
<protein>
    <submittedName>
        <fullName evidence="2">Uncharacterized protein</fullName>
    </submittedName>
</protein>
<comment type="caution">
    <text evidence="2">The sequence shown here is derived from an EMBL/GenBank/DDBJ whole genome shotgun (WGS) entry which is preliminary data.</text>
</comment>
<dbReference type="RefSeq" id="WP_173141986.1">
    <property type="nucleotide sequence ID" value="NZ_CBCSGW010000005.1"/>
</dbReference>
<dbReference type="EMBL" id="JAAATY010000045">
    <property type="protein sequence ID" value="NRN70829.1"/>
    <property type="molecule type" value="Genomic_DNA"/>
</dbReference>
<keyword evidence="3" id="KW-1185">Reference proteome</keyword>
<evidence type="ECO:0000256" key="1">
    <source>
        <dbReference type="SAM" id="MobiDB-lite"/>
    </source>
</evidence>
<evidence type="ECO:0000313" key="2">
    <source>
        <dbReference type="EMBL" id="NRN70829.1"/>
    </source>
</evidence>